<sequence length="157" mass="17385">MSASERLAVESWEALFRAQSTLFRRFQQAPVWAGRNPREYDVLYQMSLGGESGVRQRDLMNRLMMSQPSLSRVVDRLVSDGLIDRCPDPRDGRGALLSLTSEGASLQRRIGAAHAKDVAQALTSRLSDDELMQLRALAQKLVCAETRDVDHGARGAA</sequence>
<dbReference type="GO" id="GO:0006950">
    <property type="term" value="P:response to stress"/>
    <property type="evidence" value="ECO:0007669"/>
    <property type="project" value="TreeGrafter"/>
</dbReference>
<evidence type="ECO:0000313" key="6">
    <source>
        <dbReference type="Proteomes" id="UP000668403"/>
    </source>
</evidence>
<feature type="domain" description="HTH marR-type" evidence="4">
    <location>
        <begin position="1"/>
        <end position="143"/>
    </location>
</feature>
<keyword evidence="1" id="KW-0805">Transcription regulation</keyword>
<dbReference type="PROSITE" id="PS50995">
    <property type="entry name" value="HTH_MARR_2"/>
    <property type="match status" value="1"/>
</dbReference>
<dbReference type="PRINTS" id="PR00598">
    <property type="entry name" value="HTHMARR"/>
</dbReference>
<dbReference type="PANTHER" id="PTHR33164:SF104">
    <property type="entry name" value="TRANSCRIPTIONAL REGULATORY PROTEIN"/>
    <property type="match status" value="1"/>
</dbReference>
<dbReference type="InterPro" id="IPR000835">
    <property type="entry name" value="HTH_MarR-typ"/>
</dbReference>
<dbReference type="SMART" id="SM00347">
    <property type="entry name" value="HTH_MARR"/>
    <property type="match status" value="1"/>
</dbReference>
<organism evidence="5 6">
    <name type="scientific">Leucobacter tardus</name>
    <dbReference type="NCBI Taxonomy" id="501483"/>
    <lineage>
        <taxon>Bacteria</taxon>
        <taxon>Bacillati</taxon>
        <taxon>Actinomycetota</taxon>
        <taxon>Actinomycetes</taxon>
        <taxon>Micrococcales</taxon>
        <taxon>Microbacteriaceae</taxon>
        <taxon>Leucobacter</taxon>
    </lineage>
</organism>
<accession>A0A939TNM6</accession>
<dbReference type="Proteomes" id="UP000668403">
    <property type="component" value="Unassembled WGS sequence"/>
</dbReference>
<dbReference type="GO" id="GO:0003677">
    <property type="term" value="F:DNA binding"/>
    <property type="evidence" value="ECO:0007669"/>
    <property type="project" value="UniProtKB-KW"/>
</dbReference>
<dbReference type="SUPFAM" id="SSF46785">
    <property type="entry name" value="Winged helix' DNA-binding domain"/>
    <property type="match status" value="1"/>
</dbReference>
<dbReference type="InterPro" id="IPR036390">
    <property type="entry name" value="WH_DNA-bd_sf"/>
</dbReference>
<evidence type="ECO:0000259" key="4">
    <source>
        <dbReference type="PROSITE" id="PS50995"/>
    </source>
</evidence>
<dbReference type="EMBL" id="JAGFBF010000005">
    <property type="protein sequence ID" value="MBO2990374.1"/>
    <property type="molecule type" value="Genomic_DNA"/>
</dbReference>
<dbReference type="InterPro" id="IPR036388">
    <property type="entry name" value="WH-like_DNA-bd_sf"/>
</dbReference>
<dbReference type="InterPro" id="IPR023187">
    <property type="entry name" value="Tscrpt_reg_MarR-type_CS"/>
</dbReference>
<dbReference type="AlphaFoldDB" id="A0A939TNM6"/>
<keyword evidence="3" id="KW-0804">Transcription</keyword>
<gene>
    <name evidence="5" type="ORF">J4H85_10260</name>
</gene>
<evidence type="ECO:0000256" key="1">
    <source>
        <dbReference type="ARBA" id="ARBA00023015"/>
    </source>
</evidence>
<dbReference type="Gene3D" id="1.10.10.10">
    <property type="entry name" value="Winged helix-like DNA-binding domain superfamily/Winged helix DNA-binding domain"/>
    <property type="match status" value="1"/>
</dbReference>
<evidence type="ECO:0000256" key="3">
    <source>
        <dbReference type="ARBA" id="ARBA00023163"/>
    </source>
</evidence>
<dbReference type="RefSeq" id="WP_208239315.1">
    <property type="nucleotide sequence ID" value="NZ_BAAAQU010000002.1"/>
</dbReference>
<keyword evidence="2" id="KW-0238">DNA-binding</keyword>
<keyword evidence="6" id="KW-1185">Reference proteome</keyword>
<dbReference type="PROSITE" id="PS01117">
    <property type="entry name" value="HTH_MARR_1"/>
    <property type="match status" value="1"/>
</dbReference>
<dbReference type="GO" id="GO:0003700">
    <property type="term" value="F:DNA-binding transcription factor activity"/>
    <property type="evidence" value="ECO:0007669"/>
    <property type="project" value="InterPro"/>
</dbReference>
<evidence type="ECO:0000256" key="2">
    <source>
        <dbReference type="ARBA" id="ARBA00023125"/>
    </source>
</evidence>
<dbReference type="InterPro" id="IPR039422">
    <property type="entry name" value="MarR/SlyA-like"/>
</dbReference>
<proteinExistence type="predicted"/>
<evidence type="ECO:0000313" key="5">
    <source>
        <dbReference type="EMBL" id="MBO2990374.1"/>
    </source>
</evidence>
<reference evidence="5" key="1">
    <citation type="submission" date="2021-03" db="EMBL/GenBank/DDBJ databases">
        <title>Leucobacter chromiisoli sp. nov., isolated from chromium-containing soil of chemical plant.</title>
        <authorList>
            <person name="Xu Z."/>
        </authorList>
    </citation>
    <scope>NUCLEOTIDE SEQUENCE</scope>
    <source>
        <strain evidence="5">K 70/01</strain>
    </source>
</reference>
<dbReference type="Pfam" id="PF12802">
    <property type="entry name" value="MarR_2"/>
    <property type="match status" value="1"/>
</dbReference>
<dbReference type="PANTHER" id="PTHR33164">
    <property type="entry name" value="TRANSCRIPTIONAL REGULATOR, MARR FAMILY"/>
    <property type="match status" value="1"/>
</dbReference>
<comment type="caution">
    <text evidence="5">The sequence shown here is derived from an EMBL/GenBank/DDBJ whole genome shotgun (WGS) entry which is preliminary data.</text>
</comment>
<name>A0A939TNM6_9MICO</name>
<protein>
    <submittedName>
        <fullName evidence="5">MarR family transcriptional regulator</fullName>
    </submittedName>
</protein>